<dbReference type="PROSITE" id="PS50110">
    <property type="entry name" value="RESPONSE_REGULATORY"/>
    <property type="match status" value="1"/>
</dbReference>
<dbReference type="InterPro" id="IPR001867">
    <property type="entry name" value="OmpR/PhoB-type_DNA-bd"/>
</dbReference>
<protein>
    <submittedName>
        <fullName evidence="7">Unannotated protein</fullName>
    </submittedName>
</protein>
<feature type="domain" description="OmpR/PhoB-type" evidence="6">
    <location>
        <begin position="148"/>
        <end position="246"/>
    </location>
</feature>
<dbReference type="SMART" id="SM00862">
    <property type="entry name" value="Trans_reg_C"/>
    <property type="match status" value="1"/>
</dbReference>
<accession>A0A6J6D2X3</accession>
<keyword evidence="1" id="KW-0597">Phosphoprotein</keyword>
<evidence type="ECO:0000256" key="1">
    <source>
        <dbReference type="ARBA" id="ARBA00022553"/>
    </source>
</evidence>
<dbReference type="Gene3D" id="6.10.250.690">
    <property type="match status" value="1"/>
</dbReference>
<name>A0A6J6D2X3_9ZZZZ</name>
<dbReference type="Pfam" id="PF00072">
    <property type="entry name" value="Response_reg"/>
    <property type="match status" value="1"/>
</dbReference>
<dbReference type="GO" id="GO:0000976">
    <property type="term" value="F:transcription cis-regulatory region binding"/>
    <property type="evidence" value="ECO:0007669"/>
    <property type="project" value="TreeGrafter"/>
</dbReference>
<dbReference type="InterPro" id="IPR001789">
    <property type="entry name" value="Sig_transdc_resp-reg_receiver"/>
</dbReference>
<dbReference type="AlphaFoldDB" id="A0A6J6D2X3"/>
<dbReference type="InterPro" id="IPR011006">
    <property type="entry name" value="CheY-like_superfamily"/>
</dbReference>
<evidence type="ECO:0000256" key="3">
    <source>
        <dbReference type="ARBA" id="ARBA00023125"/>
    </source>
</evidence>
<dbReference type="PANTHER" id="PTHR48111:SF36">
    <property type="entry name" value="TRANSCRIPTIONAL REGULATORY PROTEIN CUTR"/>
    <property type="match status" value="1"/>
</dbReference>
<dbReference type="GO" id="GO:0032993">
    <property type="term" value="C:protein-DNA complex"/>
    <property type="evidence" value="ECO:0007669"/>
    <property type="project" value="TreeGrafter"/>
</dbReference>
<dbReference type="EMBL" id="CAEZSR010000048">
    <property type="protein sequence ID" value="CAB4558142.1"/>
    <property type="molecule type" value="Genomic_DNA"/>
</dbReference>
<dbReference type="InterPro" id="IPR039420">
    <property type="entry name" value="WalR-like"/>
</dbReference>
<keyword evidence="4" id="KW-0804">Transcription</keyword>
<dbReference type="InterPro" id="IPR036388">
    <property type="entry name" value="WH-like_DNA-bd_sf"/>
</dbReference>
<dbReference type="Gene3D" id="3.40.50.2300">
    <property type="match status" value="1"/>
</dbReference>
<dbReference type="GO" id="GO:0006355">
    <property type="term" value="P:regulation of DNA-templated transcription"/>
    <property type="evidence" value="ECO:0007669"/>
    <property type="project" value="InterPro"/>
</dbReference>
<dbReference type="GO" id="GO:0005829">
    <property type="term" value="C:cytosol"/>
    <property type="evidence" value="ECO:0007669"/>
    <property type="project" value="TreeGrafter"/>
</dbReference>
<evidence type="ECO:0000259" key="6">
    <source>
        <dbReference type="PROSITE" id="PS51755"/>
    </source>
</evidence>
<feature type="domain" description="Response regulatory" evidence="5">
    <location>
        <begin position="26"/>
        <end position="140"/>
    </location>
</feature>
<evidence type="ECO:0000256" key="2">
    <source>
        <dbReference type="ARBA" id="ARBA00023015"/>
    </source>
</evidence>
<dbReference type="FunFam" id="1.10.10.10:FF:000005">
    <property type="entry name" value="Two-component system response regulator"/>
    <property type="match status" value="1"/>
</dbReference>
<organism evidence="7">
    <name type="scientific">freshwater metagenome</name>
    <dbReference type="NCBI Taxonomy" id="449393"/>
    <lineage>
        <taxon>unclassified sequences</taxon>
        <taxon>metagenomes</taxon>
        <taxon>ecological metagenomes</taxon>
    </lineage>
</organism>
<keyword evidence="2" id="KW-0805">Transcription regulation</keyword>
<keyword evidence="3" id="KW-0238">DNA-binding</keyword>
<evidence type="ECO:0000259" key="5">
    <source>
        <dbReference type="PROSITE" id="PS50110"/>
    </source>
</evidence>
<dbReference type="CDD" id="cd00383">
    <property type="entry name" value="trans_reg_C"/>
    <property type="match status" value="1"/>
</dbReference>
<dbReference type="SMART" id="SM00448">
    <property type="entry name" value="REC"/>
    <property type="match status" value="1"/>
</dbReference>
<gene>
    <name evidence="7" type="ORF">UFOPK1493_01564</name>
</gene>
<dbReference type="PANTHER" id="PTHR48111">
    <property type="entry name" value="REGULATOR OF RPOS"/>
    <property type="match status" value="1"/>
</dbReference>
<reference evidence="7" key="1">
    <citation type="submission" date="2020-05" db="EMBL/GenBank/DDBJ databases">
        <authorList>
            <person name="Chiriac C."/>
            <person name="Salcher M."/>
            <person name="Ghai R."/>
            <person name="Kavagutti S V."/>
        </authorList>
    </citation>
    <scope>NUCLEOTIDE SEQUENCE</scope>
</reference>
<dbReference type="SUPFAM" id="SSF52172">
    <property type="entry name" value="CheY-like"/>
    <property type="match status" value="1"/>
</dbReference>
<evidence type="ECO:0000313" key="7">
    <source>
        <dbReference type="EMBL" id="CAB4558142.1"/>
    </source>
</evidence>
<proteinExistence type="predicted"/>
<dbReference type="Pfam" id="PF00486">
    <property type="entry name" value="Trans_reg_C"/>
    <property type="match status" value="1"/>
</dbReference>
<evidence type="ECO:0000256" key="4">
    <source>
        <dbReference type="ARBA" id="ARBA00023163"/>
    </source>
</evidence>
<sequence>MNRPTSGDRGRHGTFTAFARRWSPVRVLVVEDDVSLGSVVQRGLVEDGHAVDLERTLAGARRALDISTYQLIVLDLGLPDGDGLQLCREVHRLDTPPRVLVLTARDAVGDKVLGLDAGADDYLTKPFDFAELNARVRALLRRPEHARTPLLEVGDVVLDPAAHTVKRGGVQVPLTAREFSLLHFLMDRAGQVVSRSDLLDAVWDANYDGLSNVVDVHVANLRRKLDLPGRPQPIDTVRGVGYRIGG</sequence>
<dbReference type="Gene3D" id="1.10.10.10">
    <property type="entry name" value="Winged helix-like DNA-binding domain superfamily/Winged helix DNA-binding domain"/>
    <property type="match status" value="1"/>
</dbReference>
<dbReference type="PROSITE" id="PS51755">
    <property type="entry name" value="OMPR_PHOB"/>
    <property type="match status" value="1"/>
</dbReference>
<dbReference type="GO" id="GO:0000156">
    <property type="term" value="F:phosphorelay response regulator activity"/>
    <property type="evidence" value="ECO:0007669"/>
    <property type="project" value="TreeGrafter"/>
</dbReference>